<dbReference type="Pfam" id="PF01979">
    <property type="entry name" value="Amidohydro_1"/>
    <property type="match status" value="1"/>
</dbReference>
<sequence length="503" mass="55020">MTAKGGDIFSARWIIEDAFHSHNDFALYVLDGRIGGLAPLAVLKSRYPSARVHSDTNTAILPGFVNAHHHCYGVNLINQGIRDDLLEPWIFASAGAADIAPRLATEYAAMRLLKNGVTAVVDAGTTGQTAAIAEVKIRDKIAVYNGLGLSCAIAPGERWHNQLVHPYGQSQSFLTTLPEVLRCKLQRQHVARTRIAPQSFVRLLSRMNGEYAASECADVWFGPTAPHWTGREILRDIAREVRESGQRIHTHAEESRLQHLSATAWSFQGAIAELGKAGLLTDGLSLAHMVWADEKDLARVAEARAHIVCNPSSNLRLRSGIAPAPLMKRMGINLALGMDGTSLAGDDDMFAEMRLAQSLYWSSDRANPSLTAKDVFDMATLGGARLMGMDHSIGSLSVRKRADFVILRLDRLEGPWLNPGIDPVEMLVSSAKSTDIQSVFTGGQLAVSHGKAQKCDEKIILQNITDSMQRAADQRLSASEYAVVKSALQRWYDDWLTNNAPQL</sequence>
<dbReference type="InterPro" id="IPR050287">
    <property type="entry name" value="MTA/SAH_deaminase"/>
</dbReference>
<comment type="caution">
    <text evidence="4">The sequence shown here is derived from an EMBL/GenBank/DDBJ whole genome shotgun (WGS) entry which is preliminary data.</text>
</comment>
<dbReference type="PANTHER" id="PTHR43794:SF11">
    <property type="entry name" value="AMIDOHYDROLASE-RELATED DOMAIN-CONTAINING PROTEIN"/>
    <property type="match status" value="1"/>
</dbReference>
<accession>A0AA90ZFW4</accession>
<dbReference type="Gene3D" id="3.20.20.140">
    <property type="entry name" value="Metal-dependent hydrolases"/>
    <property type="match status" value="1"/>
</dbReference>
<organism evidence="4 5">
    <name type="scientific">Ruegeria atlantica</name>
    <dbReference type="NCBI Taxonomy" id="81569"/>
    <lineage>
        <taxon>Bacteria</taxon>
        <taxon>Pseudomonadati</taxon>
        <taxon>Pseudomonadota</taxon>
        <taxon>Alphaproteobacteria</taxon>
        <taxon>Rhodobacterales</taxon>
        <taxon>Roseobacteraceae</taxon>
        <taxon>Ruegeria</taxon>
    </lineage>
</organism>
<dbReference type="SUPFAM" id="SSF51556">
    <property type="entry name" value="Metallo-dependent hydrolases"/>
    <property type="match status" value="1"/>
</dbReference>
<dbReference type="InterPro" id="IPR006680">
    <property type="entry name" value="Amidohydro-rel"/>
</dbReference>
<dbReference type="RefSeq" id="WP_171329856.1">
    <property type="nucleotide sequence ID" value="NZ_WVRA01000003.1"/>
</dbReference>
<dbReference type="Proteomes" id="UP000597886">
    <property type="component" value="Unassembled WGS sequence"/>
</dbReference>
<comment type="similarity">
    <text evidence="1">Belongs to the metallo-dependent hydrolases superfamily. ATZ/TRZ family.</text>
</comment>
<evidence type="ECO:0000313" key="4">
    <source>
        <dbReference type="EMBL" id="NOE18434.1"/>
    </source>
</evidence>
<evidence type="ECO:0000259" key="3">
    <source>
        <dbReference type="Pfam" id="PF01979"/>
    </source>
</evidence>
<evidence type="ECO:0000313" key="5">
    <source>
        <dbReference type="Proteomes" id="UP000597886"/>
    </source>
</evidence>
<dbReference type="InterPro" id="IPR032466">
    <property type="entry name" value="Metal_Hydrolase"/>
</dbReference>
<feature type="domain" description="Amidohydrolase-related" evidence="3">
    <location>
        <begin position="60"/>
        <end position="445"/>
    </location>
</feature>
<dbReference type="SUPFAM" id="SSF51338">
    <property type="entry name" value="Composite domain of metallo-dependent hydrolases"/>
    <property type="match status" value="2"/>
</dbReference>
<name>A0AA90ZFW4_9RHOB</name>
<keyword evidence="2" id="KW-0378">Hydrolase</keyword>
<reference evidence="4" key="1">
    <citation type="submission" date="2019-12" db="EMBL/GenBank/DDBJ databases">
        <title>Ruegeria JWLKs population differentiation of coral mucus and skeleton niches.</title>
        <authorList>
            <person name="Luo D."/>
        </authorList>
    </citation>
    <scope>NUCLEOTIDE SEQUENCE</scope>
    <source>
        <strain evidence="4">HKCCD6181</strain>
    </source>
</reference>
<dbReference type="EMBL" id="WVRA01000003">
    <property type="protein sequence ID" value="NOE18434.1"/>
    <property type="molecule type" value="Genomic_DNA"/>
</dbReference>
<gene>
    <name evidence="4" type="ORF">GS634_09935</name>
</gene>
<protein>
    <submittedName>
        <fullName evidence="4">Amidohydrolase family protein</fullName>
    </submittedName>
</protein>
<evidence type="ECO:0000256" key="2">
    <source>
        <dbReference type="ARBA" id="ARBA00022801"/>
    </source>
</evidence>
<dbReference type="Gene3D" id="2.30.40.10">
    <property type="entry name" value="Urease, subunit C, domain 1"/>
    <property type="match status" value="1"/>
</dbReference>
<evidence type="ECO:0000256" key="1">
    <source>
        <dbReference type="ARBA" id="ARBA00006745"/>
    </source>
</evidence>
<dbReference type="AlphaFoldDB" id="A0AA90ZFW4"/>
<proteinExistence type="inferred from homology"/>
<dbReference type="PANTHER" id="PTHR43794">
    <property type="entry name" value="AMINOHYDROLASE SSNA-RELATED"/>
    <property type="match status" value="1"/>
</dbReference>
<dbReference type="GO" id="GO:0016810">
    <property type="term" value="F:hydrolase activity, acting on carbon-nitrogen (but not peptide) bonds"/>
    <property type="evidence" value="ECO:0007669"/>
    <property type="project" value="InterPro"/>
</dbReference>
<dbReference type="InterPro" id="IPR011059">
    <property type="entry name" value="Metal-dep_hydrolase_composite"/>
</dbReference>